<reference evidence="2 3" key="1">
    <citation type="submission" date="2014-04" db="EMBL/GenBank/DDBJ databases">
        <authorList>
            <consortium name="DOE Joint Genome Institute"/>
            <person name="Kuo A."/>
            <person name="Kohler A."/>
            <person name="Jargeat P."/>
            <person name="Nagy L.G."/>
            <person name="Floudas D."/>
            <person name="Copeland A."/>
            <person name="Barry K.W."/>
            <person name="Cichocki N."/>
            <person name="Veneault-Fourrey C."/>
            <person name="LaButti K."/>
            <person name="Lindquist E.A."/>
            <person name="Lipzen A."/>
            <person name="Lundell T."/>
            <person name="Morin E."/>
            <person name="Murat C."/>
            <person name="Sun H."/>
            <person name="Tunlid A."/>
            <person name="Henrissat B."/>
            <person name="Grigoriev I.V."/>
            <person name="Hibbett D.S."/>
            <person name="Martin F."/>
            <person name="Nordberg H.P."/>
            <person name="Cantor M.N."/>
            <person name="Hua S.X."/>
        </authorList>
    </citation>
    <scope>NUCLEOTIDE SEQUENCE [LARGE SCALE GENOMIC DNA]</scope>
    <source>
        <strain evidence="2 3">Ve08.2h10</strain>
    </source>
</reference>
<gene>
    <name evidence="2" type="ORF">PAXRUDRAFT_17774</name>
</gene>
<proteinExistence type="predicted"/>
<name>A0A0D0CP30_9AGAM</name>
<organism evidence="2 3">
    <name type="scientific">Paxillus rubicundulus Ve08.2h10</name>
    <dbReference type="NCBI Taxonomy" id="930991"/>
    <lineage>
        <taxon>Eukaryota</taxon>
        <taxon>Fungi</taxon>
        <taxon>Dikarya</taxon>
        <taxon>Basidiomycota</taxon>
        <taxon>Agaricomycotina</taxon>
        <taxon>Agaricomycetes</taxon>
        <taxon>Agaricomycetidae</taxon>
        <taxon>Boletales</taxon>
        <taxon>Paxilineae</taxon>
        <taxon>Paxillaceae</taxon>
        <taxon>Paxillus</taxon>
    </lineage>
</organism>
<reference evidence="3" key="2">
    <citation type="submission" date="2015-01" db="EMBL/GenBank/DDBJ databases">
        <title>Evolutionary Origins and Diversification of the Mycorrhizal Mutualists.</title>
        <authorList>
            <consortium name="DOE Joint Genome Institute"/>
            <consortium name="Mycorrhizal Genomics Consortium"/>
            <person name="Kohler A."/>
            <person name="Kuo A."/>
            <person name="Nagy L.G."/>
            <person name="Floudas D."/>
            <person name="Copeland A."/>
            <person name="Barry K.W."/>
            <person name="Cichocki N."/>
            <person name="Veneault-Fourrey C."/>
            <person name="LaButti K."/>
            <person name="Lindquist E.A."/>
            <person name="Lipzen A."/>
            <person name="Lundell T."/>
            <person name="Morin E."/>
            <person name="Murat C."/>
            <person name="Riley R."/>
            <person name="Ohm R."/>
            <person name="Sun H."/>
            <person name="Tunlid A."/>
            <person name="Henrissat B."/>
            <person name="Grigoriev I.V."/>
            <person name="Hibbett D.S."/>
            <person name="Martin F."/>
        </authorList>
    </citation>
    <scope>NUCLEOTIDE SEQUENCE [LARGE SCALE GENOMIC DNA]</scope>
    <source>
        <strain evidence="3">Ve08.2h10</strain>
    </source>
</reference>
<dbReference type="AlphaFoldDB" id="A0A0D0CP30"/>
<sequence length="187" mass="20500">MDTGGSNVEGKEALDGKQGGEDGKKGKKKKEKKEKEKKKKKKKRGQQRDWMQVFHPLAGTPPQSIPWASALGLITTPTNPLLNPQPVPSFDHKDEVIKALKVQVSSLKKKVEGIPELELQVSSLAQVVEALQEQVQGQLAAPSFPTSSHRSLPQPASVSQQMQRLHLNMSDSHPHLAFLALEAKGRP</sequence>
<keyword evidence="3" id="KW-1185">Reference proteome</keyword>
<evidence type="ECO:0000256" key="1">
    <source>
        <dbReference type="SAM" id="MobiDB-lite"/>
    </source>
</evidence>
<protein>
    <submittedName>
        <fullName evidence="2">Uncharacterized protein</fullName>
    </submittedName>
</protein>
<dbReference type="EMBL" id="KN827179">
    <property type="protein sequence ID" value="KIK77028.1"/>
    <property type="molecule type" value="Genomic_DNA"/>
</dbReference>
<dbReference type="InParanoid" id="A0A0D0CP30"/>
<feature type="compositionally biased region" description="Basic residues" evidence="1">
    <location>
        <begin position="25"/>
        <end position="45"/>
    </location>
</feature>
<dbReference type="HOGENOM" id="CLU_1448157_0_0_1"/>
<dbReference type="Proteomes" id="UP000054538">
    <property type="component" value="Unassembled WGS sequence"/>
</dbReference>
<accession>A0A0D0CP30</accession>
<feature type="compositionally biased region" description="Basic and acidic residues" evidence="1">
    <location>
        <begin position="9"/>
        <end position="24"/>
    </location>
</feature>
<evidence type="ECO:0000313" key="2">
    <source>
        <dbReference type="EMBL" id="KIK77028.1"/>
    </source>
</evidence>
<feature type="region of interest" description="Disordered" evidence="1">
    <location>
        <begin position="1"/>
        <end position="61"/>
    </location>
</feature>
<evidence type="ECO:0000313" key="3">
    <source>
        <dbReference type="Proteomes" id="UP000054538"/>
    </source>
</evidence>